<comment type="caution">
    <text evidence="2">The sequence shown here is derived from an EMBL/GenBank/DDBJ whole genome shotgun (WGS) entry which is preliminary data.</text>
</comment>
<protein>
    <submittedName>
        <fullName evidence="2">Uncharacterized protein</fullName>
    </submittedName>
</protein>
<organism evidence="2">
    <name type="scientific">hydrocarbon metagenome</name>
    <dbReference type="NCBI Taxonomy" id="938273"/>
    <lineage>
        <taxon>unclassified sequences</taxon>
        <taxon>metagenomes</taxon>
        <taxon>ecological metagenomes</taxon>
    </lineage>
</organism>
<evidence type="ECO:0000313" key="2">
    <source>
        <dbReference type="EMBL" id="KUG29779.1"/>
    </source>
</evidence>
<sequence length="49" mass="5343">MPAGEPARSHPAEGHGVFPPPVTPEGCPGHVVIFVILTVFRNFRDRHGR</sequence>
<name>A0A0W8GAX0_9ZZZZ</name>
<feature type="region of interest" description="Disordered" evidence="1">
    <location>
        <begin position="1"/>
        <end position="22"/>
    </location>
</feature>
<dbReference type="EMBL" id="LNQE01000037">
    <property type="protein sequence ID" value="KUG29779.1"/>
    <property type="molecule type" value="Genomic_DNA"/>
</dbReference>
<gene>
    <name evidence="2" type="ORF">ASZ90_000323</name>
</gene>
<evidence type="ECO:0000256" key="1">
    <source>
        <dbReference type="SAM" id="MobiDB-lite"/>
    </source>
</evidence>
<reference evidence="2" key="1">
    <citation type="journal article" date="2015" name="Proc. Natl. Acad. Sci. U.S.A.">
        <title>Networks of energetic and metabolic interactions define dynamics in microbial communities.</title>
        <authorList>
            <person name="Embree M."/>
            <person name="Liu J.K."/>
            <person name="Al-Bassam M.M."/>
            <person name="Zengler K."/>
        </authorList>
    </citation>
    <scope>NUCLEOTIDE SEQUENCE</scope>
</reference>
<dbReference type="AlphaFoldDB" id="A0A0W8GAX0"/>
<accession>A0A0W8GAX0</accession>
<proteinExistence type="predicted"/>